<evidence type="ECO:0000313" key="1">
    <source>
        <dbReference type="EMBL" id="CBY00725.1"/>
    </source>
</evidence>
<protein>
    <submittedName>
        <fullName evidence="1">Similar to NAD-dependent epimerase/dehydratase</fullName>
    </submittedName>
</protein>
<dbReference type="STRING" id="985895.E5AAN4"/>
<keyword evidence="2" id="KW-1185">Reference proteome</keyword>
<dbReference type="Gene3D" id="3.40.50.720">
    <property type="entry name" value="NAD(P)-binding Rossmann-like Domain"/>
    <property type="match status" value="1"/>
</dbReference>
<dbReference type="InterPro" id="IPR051783">
    <property type="entry name" value="NAD(P)-dependent_oxidoreduct"/>
</dbReference>
<name>E5AAN4_LEPMJ</name>
<dbReference type="VEuPathDB" id="FungiDB:LEMA_P018550.1"/>
<dbReference type="GO" id="GO:0005737">
    <property type="term" value="C:cytoplasm"/>
    <property type="evidence" value="ECO:0007669"/>
    <property type="project" value="TreeGrafter"/>
</dbReference>
<dbReference type="eggNOG" id="KOG1502">
    <property type="taxonomic scope" value="Eukaryota"/>
</dbReference>
<accession>E5AAN4</accession>
<evidence type="ECO:0000313" key="2">
    <source>
        <dbReference type="Proteomes" id="UP000002668"/>
    </source>
</evidence>
<dbReference type="InParanoid" id="E5AAN4"/>
<dbReference type="GO" id="GO:0004029">
    <property type="term" value="F:aldehyde dehydrogenase (NAD+) activity"/>
    <property type="evidence" value="ECO:0007669"/>
    <property type="project" value="TreeGrafter"/>
</dbReference>
<dbReference type="InterPro" id="IPR036291">
    <property type="entry name" value="NAD(P)-bd_dom_sf"/>
</dbReference>
<organism evidence="2">
    <name type="scientific">Leptosphaeria maculans (strain JN3 / isolate v23.1.3 / race Av1-4-5-6-7-8)</name>
    <name type="common">Blackleg fungus</name>
    <name type="synonym">Phoma lingam</name>
    <dbReference type="NCBI Taxonomy" id="985895"/>
    <lineage>
        <taxon>Eukaryota</taxon>
        <taxon>Fungi</taxon>
        <taxon>Dikarya</taxon>
        <taxon>Ascomycota</taxon>
        <taxon>Pezizomycotina</taxon>
        <taxon>Dothideomycetes</taxon>
        <taxon>Pleosporomycetidae</taxon>
        <taxon>Pleosporales</taxon>
        <taxon>Pleosporineae</taxon>
        <taxon>Leptosphaeriaceae</taxon>
        <taxon>Plenodomus</taxon>
        <taxon>Plenodomus lingam/Leptosphaeria maculans species complex</taxon>
    </lineage>
</organism>
<dbReference type="PANTHER" id="PTHR48079:SF7">
    <property type="entry name" value="NAD(P)-BINDING DOMAIN-CONTAINING PROTEIN-RELATED"/>
    <property type="match status" value="1"/>
</dbReference>
<proteinExistence type="predicted"/>
<dbReference type="AlphaFoldDB" id="E5AAN4"/>
<dbReference type="PANTHER" id="PTHR48079">
    <property type="entry name" value="PROTEIN YEEZ"/>
    <property type="match status" value="1"/>
</dbReference>
<dbReference type="FunCoup" id="E5AAN4">
    <property type="interactions" value="20"/>
</dbReference>
<dbReference type="Proteomes" id="UP000002668">
    <property type="component" value="Genome"/>
</dbReference>
<dbReference type="GeneID" id="13292508"/>
<sequence>MNRLFLLGATGYVGGDALHVIANACPDLEITALVRNSDKCPDLEITALVRNSDKGATVAAQYPKVRLVYGDLDNADLLKKEASHADIVLQIADCDHVACAEALIAGLATQDKKTYFIHTSGAGILCFPDIAAGTFGIMREKVFDDWDGIDEVTSLPDAAVHRNVDKIILGAHAASGGNIDTTIVCPPCIYGPGRGPGNQRSMQVEGYVKATLERSKGFLVEEGANIWNQVHVQDLSELFVALIKAALSPNGGKATWNDKGYYFAENGEFAWGDIAREIARCAFDKKLINSNELDTLDKDGANKLIAMGGYLWGFNSRGRAIRARKLLDWKPTQKSALDLLPEIIDAEAKALGRLKTHAEEAAEGRILR</sequence>
<dbReference type="HOGENOM" id="CLU_007383_12_2_1"/>
<dbReference type="OMA" id="HNDWDGV"/>
<dbReference type="SUPFAM" id="SSF51735">
    <property type="entry name" value="NAD(P)-binding Rossmann-fold domains"/>
    <property type="match status" value="1"/>
</dbReference>
<gene>
    <name evidence="1" type="ORF">LEMA_P018550.1</name>
</gene>
<reference evidence="2" key="1">
    <citation type="journal article" date="2011" name="Nat. Commun.">
        <title>Effector diversification within compartments of the Leptosphaeria maculans genome affected by Repeat-Induced Point mutations.</title>
        <authorList>
            <person name="Rouxel T."/>
            <person name="Grandaubert J."/>
            <person name="Hane J.K."/>
            <person name="Hoede C."/>
            <person name="van de Wouw A.P."/>
            <person name="Couloux A."/>
            <person name="Dominguez V."/>
            <person name="Anthouard V."/>
            <person name="Bally P."/>
            <person name="Bourras S."/>
            <person name="Cozijnsen A.J."/>
            <person name="Ciuffetti L.M."/>
            <person name="Degrave A."/>
            <person name="Dilmaghani A."/>
            <person name="Duret L."/>
            <person name="Fudal I."/>
            <person name="Goodwin S.B."/>
            <person name="Gout L."/>
            <person name="Glaser N."/>
            <person name="Linglin J."/>
            <person name="Kema G.H.J."/>
            <person name="Lapalu N."/>
            <person name="Lawrence C.B."/>
            <person name="May K."/>
            <person name="Meyer M."/>
            <person name="Ollivier B."/>
            <person name="Poulain J."/>
            <person name="Schoch C.L."/>
            <person name="Simon A."/>
            <person name="Spatafora J.W."/>
            <person name="Stachowiak A."/>
            <person name="Turgeon B.G."/>
            <person name="Tyler B.M."/>
            <person name="Vincent D."/>
            <person name="Weissenbach J."/>
            <person name="Amselem J."/>
            <person name="Quesneville H."/>
            <person name="Oliver R.P."/>
            <person name="Wincker P."/>
            <person name="Balesdent M.-H."/>
            <person name="Howlett B.J."/>
        </authorList>
    </citation>
    <scope>NUCLEOTIDE SEQUENCE [LARGE SCALE GENOMIC DNA]</scope>
    <source>
        <strain evidence="2">JN3 / isolate v23.1.3 / race Av1-4-5-6-7-8</strain>
    </source>
</reference>
<dbReference type="EMBL" id="FP929138">
    <property type="protein sequence ID" value="CBY00725.1"/>
    <property type="molecule type" value="Genomic_DNA"/>
</dbReference>
<dbReference type="OrthoDB" id="2130169at2759"/>